<keyword evidence="1" id="KW-1133">Transmembrane helix</keyword>
<dbReference type="Pfam" id="PF09997">
    <property type="entry name" value="DUF2238"/>
    <property type="match status" value="1"/>
</dbReference>
<proteinExistence type="predicted"/>
<protein>
    <recommendedName>
        <fullName evidence="4">VanZ like family protein</fullName>
    </recommendedName>
</protein>
<keyword evidence="3" id="KW-1185">Reference proteome</keyword>
<dbReference type="EMBL" id="FOTS01000004">
    <property type="protein sequence ID" value="SFL43228.1"/>
    <property type="molecule type" value="Genomic_DNA"/>
</dbReference>
<evidence type="ECO:0000313" key="3">
    <source>
        <dbReference type="Proteomes" id="UP000199520"/>
    </source>
</evidence>
<dbReference type="STRING" id="1123291.SAMN04490355_100496"/>
<feature type="transmembrane region" description="Helical" evidence="1">
    <location>
        <begin position="93"/>
        <end position="114"/>
    </location>
</feature>
<dbReference type="Proteomes" id="UP000199520">
    <property type="component" value="Unassembled WGS sequence"/>
</dbReference>
<feature type="transmembrane region" description="Helical" evidence="1">
    <location>
        <begin position="121"/>
        <end position="141"/>
    </location>
</feature>
<dbReference type="InterPro" id="IPR014509">
    <property type="entry name" value="YjdF-like"/>
</dbReference>
<gene>
    <name evidence="2" type="ORF">SAMN04490355_100496</name>
</gene>
<evidence type="ECO:0000313" key="2">
    <source>
        <dbReference type="EMBL" id="SFL43228.1"/>
    </source>
</evidence>
<organism evidence="2 3">
    <name type="scientific">Pelosinus propionicus DSM 13327</name>
    <dbReference type="NCBI Taxonomy" id="1123291"/>
    <lineage>
        <taxon>Bacteria</taxon>
        <taxon>Bacillati</taxon>
        <taxon>Bacillota</taxon>
        <taxon>Negativicutes</taxon>
        <taxon>Selenomonadales</taxon>
        <taxon>Sporomusaceae</taxon>
        <taxon>Pelosinus</taxon>
    </lineage>
</organism>
<sequence>MIKDKSTLLKVSVLFLAIQLVLIFQLNNLGQSSYARSVMATTSFWILYTFLEARYGFYMNTYVRGIIILSLLCDSFFGSYLDFYQTSFTFDKLLHIFGSYSFSLFAYILAVQLLSHPLSRAFKFIFILSLGLSIGTFYEILEFITDTISHPTPISQPSLLDTDLDLIGDLIGAMMAAIHGTYRTFMNHNF</sequence>
<reference evidence="3" key="1">
    <citation type="submission" date="2016-10" db="EMBL/GenBank/DDBJ databases">
        <authorList>
            <person name="Varghese N."/>
            <person name="Submissions S."/>
        </authorList>
    </citation>
    <scope>NUCLEOTIDE SEQUENCE [LARGE SCALE GENOMIC DNA]</scope>
    <source>
        <strain evidence="3">DSM 13327</strain>
    </source>
</reference>
<dbReference type="AlphaFoldDB" id="A0A1I4HLT2"/>
<feature type="transmembrane region" description="Helical" evidence="1">
    <location>
        <begin position="33"/>
        <end position="51"/>
    </location>
</feature>
<evidence type="ECO:0008006" key="4">
    <source>
        <dbReference type="Google" id="ProtNLM"/>
    </source>
</evidence>
<evidence type="ECO:0000256" key="1">
    <source>
        <dbReference type="SAM" id="Phobius"/>
    </source>
</evidence>
<name>A0A1I4HLT2_9FIRM</name>
<accession>A0A1I4HLT2</accession>
<feature type="transmembrane region" description="Helical" evidence="1">
    <location>
        <begin position="7"/>
        <end position="27"/>
    </location>
</feature>
<keyword evidence="1" id="KW-0812">Transmembrane</keyword>
<dbReference type="RefSeq" id="WP_090932869.1">
    <property type="nucleotide sequence ID" value="NZ_FOTS01000004.1"/>
</dbReference>
<keyword evidence="1" id="KW-0472">Membrane</keyword>
<feature type="transmembrane region" description="Helical" evidence="1">
    <location>
        <begin position="63"/>
        <end position="81"/>
    </location>
</feature>
<feature type="transmembrane region" description="Helical" evidence="1">
    <location>
        <begin position="166"/>
        <end position="185"/>
    </location>
</feature>
<dbReference type="OrthoDB" id="2942551at2"/>